<proteinExistence type="predicted"/>
<keyword evidence="2" id="KW-1185">Reference proteome</keyword>
<gene>
    <name evidence="1" type="ORF">F751_1712</name>
</gene>
<dbReference type="KEGG" id="apro:F751_1712"/>
<protein>
    <submittedName>
        <fullName evidence="1">Uncharacterized protein</fullName>
    </submittedName>
</protein>
<reference evidence="1 2" key="1">
    <citation type="journal article" date="2014" name="BMC Genomics">
        <title>Oil accumulation mechanisms of the oleaginous microalga Chlorella protothecoides revealed through its genome, transcriptomes, and proteomes.</title>
        <authorList>
            <person name="Gao C."/>
            <person name="Wang Y."/>
            <person name="Shen Y."/>
            <person name="Yan D."/>
            <person name="He X."/>
            <person name="Dai J."/>
            <person name="Wu Q."/>
        </authorList>
    </citation>
    <scope>NUCLEOTIDE SEQUENCE [LARGE SCALE GENOMIC DNA]</scope>
    <source>
        <strain evidence="1 2">0710</strain>
    </source>
</reference>
<organism evidence="1 2">
    <name type="scientific">Auxenochlorella protothecoides</name>
    <name type="common">Green microalga</name>
    <name type="synonym">Chlorella protothecoides</name>
    <dbReference type="NCBI Taxonomy" id="3075"/>
    <lineage>
        <taxon>Eukaryota</taxon>
        <taxon>Viridiplantae</taxon>
        <taxon>Chlorophyta</taxon>
        <taxon>core chlorophytes</taxon>
        <taxon>Trebouxiophyceae</taxon>
        <taxon>Chlorellales</taxon>
        <taxon>Chlorellaceae</taxon>
        <taxon>Auxenochlorella</taxon>
    </lineage>
</organism>
<dbReference type="AlphaFoldDB" id="A0A087SGH9"/>
<dbReference type="GeneID" id="23613103"/>
<dbReference type="RefSeq" id="XP_011397721.1">
    <property type="nucleotide sequence ID" value="XM_011399419.1"/>
</dbReference>
<dbReference type="Proteomes" id="UP000028924">
    <property type="component" value="Unassembled WGS sequence"/>
</dbReference>
<evidence type="ECO:0000313" key="2">
    <source>
        <dbReference type="Proteomes" id="UP000028924"/>
    </source>
</evidence>
<evidence type="ECO:0000313" key="1">
    <source>
        <dbReference type="EMBL" id="KFM24833.1"/>
    </source>
</evidence>
<dbReference type="EMBL" id="KL662111">
    <property type="protein sequence ID" value="KFM24833.1"/>
    <property type="molecule type" value="Genomic_DNA"/>
</dbReference>
<sequence length="122" mass="13298">MFLANPIEQLPILLPGLDIHVYDLFDSVPCNGTCGMTQFVECVPHDQTNCRIDETFNIGNNNVGLNNWGNSNQGSYNIGSNNMGNSNRGSNNTGTGLFCNNLQQGQGSCTLDMLRTAETVYM</sequence>
<name>A0A087SGH9_AUXPR</name>
<accession>A0A087SGH9</accession>